<sequence length="101" mass="11493">MIAKTILEQMGGHRFAAMTGSKNFIDLGIGLQMSLARNMTSANRLKVILDEVTDTYTMCFYRQSVTKNFGIKVKEIAKFEGVYFDMLQSIFTQVTGLYTRF</sequence>
<name>B7BE07_9BACT</name>
<dbReference type="EMBL" id="ABYH01000351">
    <property type="protein sequence ID" value="EEC95288.1"/>
    <property type="molecule type" value="Genomic_DNA"/>
</dbReference>
<evidence type="ECO:0000313" key="2">
    <source>
        <dbReference type="Proteomes" id="UP000005510"/>
    </source>
</evidence>
<comment type="caution">
    <text evidence="1">The sequence shown here is derived from an EMBL/GenBank/DDBJ whole genome shotgun (WGS) entry which is preliminary data.</text>
</comment>
<dbReference type="Proteomes" id="UP000005510">
    <property type="component" value="Unassembled WGS sequence"/>
</dbReference>
<dbReference type="HOGENOM" id="CLU_2035889_0_0_10"/>
<accession>B7BE07</accession>
<protein>
    <recommendedName>
        <fullName evidence="3">YahA</fullName>
    </recommendedName>
</protein>
<organism evidence="1 2">
    <name type="scientific">Parabacteroides johnsonii DSM 18315</name>
    <dbReference type="NCBI Taxonomy" id="537006"/>
    <lineage>
        <taxon>Bacteria</taxon>
        <taxon>Pseudomonadati</taxon>
        <taxon>Bacteroidota</taxon>
        <taxon>Bacteroidia</taxon>
        <taxon>Bacteroidales</taxon>
        <taxon>Tannerellaceae</taxon>
        <taxon>Parabacteroides</taxon>
    </lineage>
</organism>
<proteinExistence type="predicted"/>
<evidence type="ECO:0008006" key="3">
    <source>
        <dbReference type="Google" id="ProtNLM"/>
    </source>
</evidence>
<reference evidence="1 2" key="1">
    <citation type="submission" date="2008-10" db="EMBL/GenBank/DDBJ databases">
        <title>Draft genome sequence of Parabacteroides johnsonii (DSM 18315).</title>
        <authorList>
            <person name="Sudarsanam P."/>
            <person name="Ley R."/>
            <person name="Guruge J."/>
            <person name="Turnbaugh P.J."/>
            <person name="Mahowald M."/>
            <person name="Liep D."/>
            <person name="Gordon J."/>
        </authorList>
    </citation>
    <scope>NUCLEOTIDE SEQUENCE [LARGE SCALE GENOMIC DNA]</scope>
    <source>
        <strain evidence="1 2">DSM 18315</strain>
    </source>
</reference>
<gene>
    <name evidence="1" type="ORF">PRABACTJOHN_03282</name>
</gene>
<dbReference type="GeneID" id="93408897"/>
<dbReference type="RefSeq" id="WP_008151353.1">
    <property type="nucleotide sequence ID" value="NZ_CP102285.1"/>
</dbReference>
<dbReference type="AlphaFoldDB" id="B7BE07"/>
<reference evidence="1 2" key="2">
    <citation type="submission" date="2008-10" db="EMBL/GenBank/DDBJ databases">
        <authorList>
            <person name="Fulton L."/>
            <person name="Clifton S."/>
            <person name="Fulton B."/>
            <person name="Xu J."/>
            <person name="Minx P."/>
            <person name="Pepin K.H."/>
            <person name="Johnson M."/>
            <person name="Bhonagiri V."/>
            <person name="Nash W.E."/>
            <person name="Mardis E.R."/>
            <person name="Wilson R.K."/>
        </authorList>
    </citation>
    <scope>NUCLEOTIDE SEQUENCE [LARGE SCALE GENOMIC DNA]</scope>
    <source>
        <strain evidence="1 2">DSM 18315</strain>
    </source>
</reference>
<dbReference type="STRING" id="537006.PRABACTJOHN_03282"/>
<evidence type="ECO:0000313" key="1">
    <source>
        <dbReference type="EMBL" id="EEC95288.1"/>
    </source>
</evidence>